<name>A0A418KUP7_9ACTN</name>
<proteinExistence type="predicted"/>
<dbReference type="PANTHER" id="PTHR43784">
    <property type="entry name" value="GDSL-LIKE LIPASE/ACYLHYDROLASE, PUTATIVE (AFU_ORTHOLOGUE AFUA_2G00820)-RELATED"/>
    <property type="match status" value="1"/>
</dbReference>
<reference evidence="1 2" key="1">
    <citation type="submission" date="2018-09" db="EMBL/GenBank/DDBJ databases">
        <title>Isolation, diversity and antifungal activity of actinobacteria from wheat.</title>
        <authorList>
            <person name="Han C."/>
        </authorList>
    </citation>
    <scope>NUCLEOTIDE SEQUENCE [LARGE SCALE GENOMIC DNA]</scope>
    <source>
        <strain evidence="1 2">NEAU-YY265</strain>
    </source>
</reference>
<dbReference type="SUPFAM" id="SSF52266">
    <property type="entry name" value="SGNH hydrolase"/>
    <property type="match status" value="1"/>
</dbReference>
<dbReference type="OrthoDB" id="1828825at2"/>
<organism evidence="1 2">
    <name type="scientific">Jiangella rhizosphaerae</name>
    <dbReference type="NCBI Taxonomy" id="2293569"/>
    <lineage>
        <taxon>Bacteria</taxon>
        <taxon>Bacillati</taxon>
        <taxon>Actinomycetota</taxon>
        <taxon>Actinomycetes</taxon>
        <taxon>Jiangellales</taxon>
        <taxon>Jiangellaceae</taxon>
        <taxon>Jiangella</taxon>
    </lineage>
</organism>
<dbReference type="EMBL" id="QUAL01000044">
    <property type="protein sequence ID" value="RIQ32518.1"/>
    <property type="molecule type" value="Genomic_DNA"/>
</dbReference>
<dbReference type="PANTHER" id="PTHR43784:SF2">
    <property type="entry name" value="GDSL-LIKE LIPASE_ACYLHYDROLASE, PUTATIVE (AFU_ORTHOLOGUE AFUA_2G00820)-RELATED"/>
    <property type="match status" value="1"/>
</dbReference>
<evidence type="ECO:0008006" key="3">
    <source>
        <dbReference type="Google" id="ProtNLM"/>
    </source>
</evidence>
<evidence type="ECO:0000313" key="2">
    <source>
        <dbReference type="Proteomes" id="UP000284057"/>
    </source>
</evidence>
<dbReference type="RefSeq" id="WP_119658923.1">
    <property type="nucleotide sequence ID" value="NZ_QUAL01000044.1"/>
</dbReference>
<protein>
    <recommendedName>
        <fullName evidence="3">SGNH hydrolase-type esterase domain-containing protein</fullName>
    </recommendedName>
</protein>
<dbReference type="Proteomes" id="UP000284057">
    <property type="component" value="Unassembled WGS sequence"/>
</dbReference>
<sequence length="89" mass="9382">MTPFGGAAEWTPGREAIRRAANAHLRSAAAADAVADFDAALRDPAAPSRLRPEYDSGDHLHLTDAGRARLAEAALPVLRRVAAGSRPRS</sequence>
<dbReference type="AlphaFoldDB" id="A0A418KUP7"/>
<accession>A0A418KUP7</accession>
<keyword evidence="2" id="KW-1185">Reference proteome</keyword>
<dbReference type="Gene3D" id="3.40.50.1110">
    <property type="entry name" value="SGNH hydrolase"/>
    <property type="match status" value="1"/>
</dbReference>
<comment type="caution">
    <text evidence="1">The sequence shown here is derived from an EMBL/GenBank/DDBJ whole genome shotgun (WGS) entry which is preliminary data.</text>
</comment>
<dbReference type="InterPro" id="IPR036514">
    <property type="entry name" value="SGNH_hydro_sf"/>
</dbReference>
<dbReference type="InterPro" id="IPR053140">
    <property type="entry name" value="GDSL_Rv0518-like"/>
</dbReference>
<evidence type="ECO:0000313" key="1">
    <source>
        <dbReference type="EMBL" id="RIQ32518.1"/>
    </source>
</evidence>
<gene>
    <name evidence="1" type="ORF">DY240_05340</name>
</gene>